<evidence type="ECO:0000313" key="2">
    <source>
        <dbReference type="EMBL" id="RKH73342.1"/>
    </source>
</evidence>
<dbReference type="RefSeq" id="WP_120551535.1">
    <property type="nucleotide sequence ID" value="NZ_RAWM01000004.1"/>
</dbReference>
<dbReference type="EMBL" id="RAWM01000004">
    <property type="protein sequence ID" value="RKH73342.1"/>
    <property type="molecule type" value="Genomic_DNA"/>
</dbReference>
<keyword evidence="3" id="KW-1185">Reference proteome</keyword>
<organism evidence="2 3">
    <name type="scientific">Corallococcus interemptor</name>
    <dbReference type="NCBI Taxonomy" id="2316720"/>
    <lineage>
        <taxon>Bacteria</taxon>
        <taxon>Pseudomonadati</taxon>
        <taxon>Myxococcota</taxon>
        <taxon>Myxococcia</taxon>
        <taxon>Myxococcales</taxon>
        <taxon>Cystobacterineae</taxon>
        <taxon>Myxococcaceae</taxon>
        <taxon>Corallococcus</taxon>
    </lineage>
</organism>
<sequence length="320" mass="36068">MNVSPASPSAHRSQRPTPLHLHETKDPDAQGPIRLDDVLWNPVNAEEALEGLEKILARLNARNDSRAIFLDIYAIVTRKVVHLLSREDAGGFLEPEWLSHLTGRFAEEALIAVRDSLKNLPLPTAAWRFATHYPAQRLTQPYQDALLGVSAHINHDLGMVVYDNIAHQSPAVDPRRMARYRHDYFHVNEILRSCIPECVDLLAERYNCTSTRLLLRVPFSRPVVERAVMQMLIVWRQRVWDNVVAMLEAQTPEEHQAVVERVRTTSGRIAQALCADKALWWTVRGESPPFRLDLPPEAWPGVVLPPDPAPEADASAARAG</sequence>
<evidence type="ECO:0000256" key="1">
    <source>
        <dbReference type="SAM" id="MobiDB-lite"/>
    </source>
</evidence>
<dbReference type="Proteomes" id="UP000282656">
    <property type="component" value="Unassembled WGS sequence"/>
</dbReference>
<accession>A0A3A8R7U7</accession>
<dbReference type="OrthoDB" id="583431at2"/>
<gene>
    <name evidence="2" type="ORF">D7X96_02800</name>
</gene>
<feature type="compositionally biased region" description="Low complexity" evidence="1">
    <location>
        <begin position="311"/>
        <end position="320"/>
    </location>
</feature>
<evidence type="ECO:0000313" key="3">
    <source>
        <dbReference type="Proteomes" id="UP000282656"/>
    </source>
</evidence>
<reference evidence="3" key="1">
    <citation type="submission" date="2018-09" db="EMBL/GenBank/DDBJ databases">
        <authorList>
            <person name="Livingstone P.G."/>
            <person name="Whitworth D.E."/>
        </authorList>
    </citation>
    <scope>NUCLEOTIDE SEQUENCE [LARGE SCALE GENOMIC DNA]</scope>
    <source>
        <strain evidence="3">AB047A</strain>
    </source>
</reference>
<feature type="region of interest" description="Disordered" evidence="1">
    <location>
        <begin position="1"/>
        <end position="30"/>
    </location>
</feature>
<dbReference type="AlphaFoldDB" id="A0A3A8R7U7"/>
<comment type="caution">
    <text evidence="2">The sequence shown here is derived from an EMBL/GenBank/DDBJ whole genome shotgun (WGS) entry which is preliminary data.</text>
</comment>
<feature type="region of interest" description="Disordered" evidence="1">
    <location>
        <begin position="301"/>
        <end position="320"/>
    </location>
</feature>
<proteinExistence type="predicted"/>
<feature type="compositionally biased region" description="Polar residues" evidence="1">
    <location>
        <begin position="1"/>
        <end position="11"/>
    </location>
</feature>
<dbReference type="Pfam" id="PF19458">
    <property type="entry name" value="DUF5995"/>
    <property type="match status" value="1"/>
</dbReference>
<dbReference type="InterPro" id="IPR046037">
    <property type="entry name" value="DUF5995"/>
</dbReference>
<name>A0A3A8R7U7_9BACT</name>
<protein>
    <submittedName>
        <fullName evidence="2">Uncharacterized protein</fullName>
    </submittedName>
</protein>